<feature type="transmembrane region" description="Helical" evidence="6">
    <location>
        <begin position="352"/>
        <end position="373"/>
    </location>
</feature>
<feature type="transmembrane region" description="Helical" evidence="6">
    <location>
        <begin position="150"/>
        <end position="174"/>
    </location>
</feature>
<reference evidence="8" key="1">
    <citation type="submission" date="2021-10" db="EMBL/GenBank/DDBJ databases">
        <authorList>
            <person name="Piombo E."/>
        </authorList>
    </citation>
    <scope>NUCLEOTIDE SEQUENCE</scope>
</reference>
<feature type="transmembrane region" description="Helical" evidence="6">
    <location>
        <begin position="123"/>
        <end position="144"/>
    </location>
</feature>
<feature type="transmembrane region" description="Helical" evidence="6">
    <location>
        <begin position="186"/>
        <end position="206"/>
    </location>
</feature>
<keyword evidence="5 6" id="KW-0472">Membrane</keyword>
<keyword evidence="4 6" id="KW-1133">Transmembrane helix</keyword>
<comment type="caution">
    <text evidence="8">The sequence shown here is derived from an EMBL/GenBank/DDBJ whole genome shotgun (WGS) entry which is preliminary data.</text>
</comment>
<feature type="transmembrane region" description="Helical" evidence="6">
    <location>
        <begin position="412"/>
        <end position="433"/>
    </location>
</feature>
<keyword evidence="3 6" id="KW-0812">Transmembrane</keyword>
<sequence>MAEKQQDIVSEEAENAQGFDKIQALNGILMPEEIAALSDMDREKLGKRATFKMDIVIMPVLVIMYILNYLDRQNIASAKLANIEQDLNMSPVQYQTAVSILFCSYILFQVPSNMIASRIKWPGVYICLSMALWGAISAVMASIHNFAGLIVARIFLGAVEAVFFPGAIYFLSLFYSRKQFALRMAILYSGSQLGNAFGGLFAIGILKLDGVHGISGWRWLFLVEGVMTVGLAIVFALILPNSKNKILGVSKLEIQWIQWNFNQDSGQSEETHEMTAMQGLQAAVRDPKTWLFIGILYCTYIVGAVSNFFPSVVGGLGYDRNMTYLLTAPPFLLCVITMLINGFHSDRTSERFYHVTVALCATLVANIIAVSTLNIAARYVAMMLLPGSFYASTIVTLSWITGSLSQPTAKRASAIAFINAICNTPNIWCSYLYSGGPRYVTAFAVNAAATGLAIAFAIAARIHLKRLNNKLERGEDAGRHGPTPAQVASGYRYML</sequence>
<keyword evidence="2" id="KW-0813">Transport</keyword>
<dbReference type="InterPro" id="IPR020846">
    <property type="entry name" value="MFS_dom"/>
</dbReference>
<proteinExistence type="predicted"/>
<dbReference type="InterPro" id="IPR036259">
    <property type="entry name" value="MFS_trans_sf"/>
</dbReference>
<protein>
    <recommendedName>
        <fullName evidence="7">Major facilitator superfamily (MFS) profile domain-containing protein</fullName>
    </recommendedName>
</protein>
<dbReference type="Proteomes" id="UP000696573">
    <property type="component" value="Unassembled WGS sequence"/>
</dbReference>
<evidence type="ECO:0000256" key="4">
    <source>
        <dbReference type="ARBA" id="ARBA00022989"/>
    </source>
</evidence>
<dbReference type="EMBL" id="CABFNQ020000748">
    <property type="protein sequence ID" value="CAH0033963.1"/>
    <property type="molecule type" value="Genomic_DNA"/>
</dbReference>
<dbReference type="Pfam" id="PF07690">
    <property type="entry name" value="MFS_1"/>
    <property type="match status" value="1"/>
</dbReference>
<dbReference type="GO" id="GO:0016020">
    <property type="term" value="C:membrane"/>
    <property type="evidence" value="ECO:0007669"/>
    <property type="project" value="UniProtKB-SubCell"/>
</dbReference>
<dbReference type="PANTHER" id="PTHR43791:SF23">
    <property type="entry name" value="MAJOR FACILITATOR SUPERFAMILY (MFS) PROFILE DOMAIN-CONTAINING PROTEIN"/>
    <property type="match status" value="1"/>
</dbReference>
<dbReference type="OrthoDB" id="2250022at2759"/>
<dbReference type="PROSITE" id="PS50850">
    <property type="entry name" value="MFS"/>
    <property type="match status" value="1"/>
</dbReference>
<feature type="transmembrane region" description="Helical" evidence="6">
    <location>
        <begin position="290"/>
        <end position="309"/>
    </location>
</feature>
<evidence type="ECO:0000256" key="6">
    <source>
        <dbReference type="SAM" id="Phobius"/>
    </source>
</evidence>
<accession>A0A9N9YR33</accession>
<evidence type="ECO:0000256" key="3">
    <source>
        <dbReference type="ARBA" id="ARBA00022692"/>
    </source>
</evidence>
<feature type="transmembrane region" description="Helical" evidence="6">
    <location>
        <begin position="92"/>
        <end position="111"/>
    </location>
</feature>
<dbReference type="SUPFAM" id="SSF103473">
    <property type="entry name" value="MFS general substrate transporter"/>
    <property type="match status" value="1"/>
</dbReference>
<evidence type="ECO:0000313" key="8">
    <source>
        <dbReference type="EMBL" id="CAH0033963.1"/>
    </source>
</evidence>
<name>A0A9N9YR33_9HYPO</name>
<dbReference type="InterPro" id="IPR011701">
    <property type="entry name" value="MFS"/>
</dbReference>
<dbReference type="GO" id="GO:0022857">
    <property type="term" value="F:transmembrane transporter activity"/>
    <property type="evidence" value="ECO:0007669"/>
    <property type="project" value="InterPro"/>
</dbReference>
<dbReference type="PANTHER" id="PTHR43791">
    <property type="entry name" value="PERMEASE-RELATED"/>
    <property type="match status" value="1"/>
</dbReference>
<organism evidence="8 9">
    <name type="scientific">Clonostachys rhizophaga</name>
    <dbReference type="NCBI Taxonomy" id="160324"/>
    <lineage>
        <taxon>Eukaryota</taxon>
        <taxon>Fungi</taxon>
        <taxon>Dikarya</taxon>
        <taxon>Ascomycota</taxon>
        <taxon>Pezizomycotina</taxon>
        <taxon>Sordariomycetes</taxon>
        <taxon>Hypocreomycetidae</taxon>
        <taxon>Hypocreales</taxon>
        <taxon>Bionectriaceae</taxon>
        <taxon>Clonostachys</taxon>
    </lineage>
</organism>
<feature type="domain" description="Major facilitator superfamily (MFS) profile" evidence="7">
    <location>
        <begin position="57"/>
        <end position="465"/>
    </location>
</feature>
<dbReference type="Gene3D" id="1.20.1250.20">
    <property type="entry name" value="MFS general substrate transporter like domains"/>
    <property type="match status" value="2"/>
</dbReference>
<feature type="transmembrane region" description="Helical" evidence="6">
    <location>
        <begin position="439"/>
        <end position="460"/>
    </location>
</feature>
<gene>
    <name evidence="8" type="ORF">CRHIZ90672A_00006841</name>
</gene>
<evidence type="ECO:0000256" key="1">
    <source>
        <dbReference type="ARBA" id="ARBA00004141"/>
    </source>
</evidence>
<evidence type="ECO:0000313" key="9">
    <source>
        <dbReference type="Proteomes" id="UP000696573"/>
    </source>
</evidence>
<comment type="subcellular location">
    <subcellularLocation>
        <location evidence="1">Membrane</location>
        <topology evidence="1">Multi-pass membrane protein</topology>
    </subcellularLocation>
</comment>
<dbReference type="FunFam" id="1.20.1250.20:FF:000013">
    <property type="entry name" value="MFS general substrate transporter"/>
    <property type="match status" value="1"/>
</dbReference>
<evidence type="ECO:0000256" key="2">
    <source>
        <dbReference type="ARBA" id="ARBA00022448"/>
    </source>
</evidence>
<feature type="transmembrane region" description="Helical" evidence="6">
    <location>
        <begin position="321"/>
        <end position="340"/>
    </location>
</feature>
<dbReference type="AlphaFoldDB" id="A0A9N9YR33"/>
<feature type="transmembrane region" description="Helical" evidence="6">
    <location>
        <begin position="218"/>
        <end position="239"/>
    </location>
</feature>
<keyword evidence="9" id="KW-1185">Reference proteome</keyword>
<feature type="transmembrane region" description="Helical" evidence="6">
    <location>
        <begin position="379"/>
        <end position="400"/>
    </location>
</feature>
<evidence type="ECO:0000256" key="5">
    <source>
        <dbReference type="ARBA" id="ARBA00023136"/>
    </source>
</evidence>
<dbReference type="FunFam" id="1.20.1250.20:FF:000057">
    <property type="entry name" value="MFS general substrate transporter"/>
    <property type="match status" value="1"/>
</dbReference>
<evidence type="ECO:0000259" key="7">
    <source>
        <dbReference type="PROSITE" id="PS50850"/>
    </source>
</evidence>
<feature type="transmembrane region" description="Helical" evidence="6">
    <location>
        <begin position="51"/>
        <end position="70"/>
    </location>
</feature>